<feature type="domain" description="GGDEF" evidence="2">
    <location>
        <begin position="430"/>
        <end position="561"/>
    </location>
</feature>
<dbReference type="InterPro" id="IPR000160">
    <property type="entry name" value="GGDEF_dom"/>
</dbReference>
<dbReference type="AlphaFoldDB" id="A0A1M6EWW3"/>
<dbReference type="EMBL" id="FQZT01000003">
    <property type="protein sequence ID" value="SHI89861.1"/>
    <property type="molecule type" value="Genomic_DNA"/>
</dbReference>
<organism evidence="3 4">
    <name type="scientific">Malonomonas rubra DSM 5091</name>
    <dbReference type="NCBI Taxonomy" id="1122189"/>
    <lineage>
        <taxon>Bacteria</taxon>
        <taxon>Pseudomonadati</taxon>
        <taxon>Thermodesulfobacteriota</taxon>
        <taxon>Desulfuromonadia</taxon>
        <taxon>Desulfuromonadales</taxon>
        <taxon>Geopsychrobacteraceae</taxon>
        <taxon>Malonomonas</taxon>
    </lineage>
</organism>
<evidence type="ECO:0000259" key="1">
    <source>
        <dbReference type="PROSITE" id="PS50112"/>
    </source>
</evidence>
<dbReference type="InterPro" id="IPR035965">
    <property type="entry name" value="PAS-like_dom_sf"/>
</dbReference>
<evidence type="ECO:0000313" key="4">
    <source>
        <dbReference type="Proteomes" id="UP000184171"/>
    </source>
</evidence>
<dbReference type="CDD" id="cd00130">
    <property type="entry name" value="PAS"/>
    <property type="match status" value="2"/>
</dbReference>
<reference evidence="3 4" key="1">
    <citation type="submission" date="2016-11" db="EMBL/GenBank/DDBJ databases">
        <authorList>
            <person name="Jaros S."/>
            <person name="Januszkiewicz K."/>
            <person name="Wedrychowicz H."/>
        </authorList>
    </citation>
    <scope>NUCLEOTIDE SEQUENCE [LARGE SCALE GENOMIC DNA]</scope>
    <source>
        <strain evidence="3 4">DSM 5091</strain>
    </source>
</reference>
<dbReference type="PANTHER" id="PTHR44757:SF2">
    <property type="entry name" value="BIOFILM ARCHITECTURE MAINTENANCE PROTEIN MBAA"/>
    <property type="match status" value="1"/>
</dbReference>
<dbReference type="PANTHER" id="PTHR44757">
    <property type="entry name" value="DIGUANYLATE CYCLASE DGCP"/>
    <property type="match status" value="1"/>
</dbReference>
<dbReference type="InterPro" id="IPR029787">
    <property type="entry name" value="Nucleotide_cyclase"/>
</dbReference>
<dbReference type="PROSITE" id="PS50887">
    <property type="entry name" value="GGDEF"/>
    <property type="match status" value="1"/>
</dbReference>
<evidence type="ECO:0000313" key="3">
    <source>
        <dbReference type="EMBL" id="SHI89861.1"/>
    </source>
</evidence>
<dbReference type="Pfam" id="PF00990">
    <property type="entry name" value="GGDEF"/>
    <property type="match status" value="1"/>
</dbReference>
<dbReference type="PROSITE" id="PS50112">
    <property type="entry name" value="PAS"/>
    <property type="match status" value="1"/>
</dbReference>
<keyword evidence="4" id="KW-1185">Reference proteome</keyword>
<dbReference type="SUPFAM" id="SSF55785">
    <property type="entry name" value="PYP-like sensor domain (PAS domain)"/>
    <property type="match status" value="3"/>
</dbReference>
<dbReference type="SUPFAM" id="SSF55073">
    <property type="entry name" value="Nucleotide cyclase"/>
    <property type="match status" value="1"/>
</dbReference>
<dbReference type="NCBIfam" id="TIGR00229">
    <property type="entry name" value="sensory_box"/>
    <property type="match status" value="2"/>
</dbReference>
<name>A0A1M6EWW3_MALRU</name>
<accession>A0A1M6EWW3</accession>
<dbReference type="InterPro" id="IPR052155">
    <property type="entry name" value="Biofilm_reg_signaling"/>
</dbReference>
<dbReference type="Gene3D" id="3.30.70.270">
    <property type="match status" value="1"/>
</dbReference>
<dbReference type="OrthoDB" id="9812034at2"/>
<dbReference type="Pfam" id="PF08448">
    <property type="entry name" value="PAS_4"/>
    <property type="match status" value="2"/>
</dbReference>
<dbReference type="Gene3D" id="3.30.450.20">
    <property type="entry name" value="PAS domain"/>
    <property type="match status" value="3"/>
</dbReference>
<dbReference type="FunFam" id="3.30.70.270:FF:000001">
    <property type="entry name" value="Diguanylate cyclase domain protein"/>
    <property type="match status" value="1"/>
</dbReference>
<dbReference type="InterPro" id="IPR013655">
    <property type="entry name" value="PAS_fold_3"/>
</dbReference>
<proteinExistence type="predicted"/>
<evidence type="ECO:0000259" key="2">
    <source>
        <dbReference type="PROSITE" id="PS50887"/>
    </source>
</evidence>
<dbReference type="SMART" id="SM00091">
    <property type="entry name" value="PAS"/>
    <property type="match status" value="3"/>
</dbReference>
<dbReference type="InterPro" id="IPR043128">
    <property type="entry name" value="Rev_trsase/Diguanyl_cyclase"/>
</dbReference>
<dbReference type="GO" id="GO:0003824">
    <property type="term" value="F:catalytic activity"/>
    <property type="evidence" value="ECO:0007669"/>
    <property type="project" value="UniProtKB-ARBA"/>
</dbReference>
<sequence>MTTELKNDPCFQRACKHVVGLLSQLRQADATVGQAELKQAFEQLTDLIDQCDDLIWFVNRQMQLLLANGKSRDSFFELLDGDPRPGLLSSDLLSPNAAEYFDQLYRRVLSGTTMRFNHTGTNGRVYAMVLQPIQLEGEALGVSVLGHDITEVHRLEEHLRRFELLISSTPDLIALIDREYRHLVVNDSYIGAFNKTRDEVLKLDFRDLIGRETFHTDVELHLEIAFSGETVLSEFWLDLPELGRRLMSVTFQPLRGQDLTSESVVINYRDITAEKQAEDDRQRVFDVSLDMLCVTDFSGHFKELNRAWSRILGWSADELKQKPWLDLVLEEDRDVTRDASLRLNQGDTLVGFENRCRCKDGSFKWLSWSAYPDMERKLVFSVIRDISTSKQMEEELRHLATTDPLTGANNRRYFIDHVNTEVKRCRRHGMPLAILQLDVDHFKSVNDSYGHDIGDEVLIKLVDCCLGMLRETDLFCRFGGEEFAAALVQTDQDGAMLVCERIREAIAEMTIRTRQGELSVTASIGLTMLTADDLSIDSVLKRADNALYRAKNNGRDQVVLV</sequence>
<dbReference type="STRING" id="1122189.SAMN02745165_01064"/>
<dbReference type="Proteomes" id="UP000184171">
    <property type="component" value="Unassembled WGS sequence"/>
</dbReference>
<protein>
    <submittedName>
        <fullName evidence="3">PAS domain S-box-containing protein/diguanylate cyclase (GGDEF) domain-containing protein</fullName>
    </submittedName>
</protein>
<dbReference type="NCBIfam" id="TIGR00254">
    <property type="entry name" value="GGDEF"/>
    <property type="match status" value="1"/>
</dbReference>
<gene>
    <name evidence="3" type="ORF">SAMN02745165_01064</name>
</gene>
<dbReference type="SMART" id="SM00267">
    <property type="entry name" value="GGDEF"/>
    <property type="match status" value="1"/>
</dbReference>
<dbReference type="Pfam" id="PF08447">
    <property type="entry name" value="PAS_3"/>
    <property type="match status" value="1"/>
</dbReference>
<dbReference type="InterPro" id="IPR013656">
    <property type="entry name" value="PAS_4"/>
</dbReference>
<dbReference type="InterPro" id="IPR000014">
    <property type="entry name" value="PAS"/>
</dbReference>
<feature type="domain" description="PAS" evidence="1">
    <location>
        <begin position="277"/>
        <end position="347"/>
    </location>
</feature>
<dbReference type="CDD" id="cd01949">
    <property type="entry name" value="GGDEF"/>
    <property type="match status" value="1"/>
</dbReference>
<dbReference type="RefSeq" id="WP_072906420.1">
    <property type="nucleotide sequence ID" value="NZ_FQZT01000003.1"/>
</dbReference>